<feature type="domain" description="Erythromycin biosynthesis protein CIII-like N-terminal" evidence="6">
    <location>
        <begin position="22"/>
        <end position="251"/>
    </location>
</feature>
<evidence type="ECO:0000313" key="8">
    <source>
        <dbReference type="Proteomes" id="UP000623010"/>
    </source>
</evidence>
<dbReference type="EMBL" id="BMWH01000044">
    <property type="protein sequence ID" value="GHA16454.1"/>
    <property type="molecule type" value="Genomic_DNA"/>
</dbReference>
<feature type="domain" description="Erythromycin biosynthesis protein CIII-like C-terminal" evidence="5">
    <location>
        <begin position="268"/>
        <end position="411"/>
    </location>
</feature>
<comment type="caution">
    <text evidence="7">The sequence shown here is derived from an EMBL/GenBank/DDBJ whole genome shotgun (WGS) entry which is preliminary data.</text>
</comment>
<evidence type="ECO:0000256" key="3">
    <source>
        <dbReference type="ARBA" id="ARBA00022679"/>
    </source>
</evidence>
<dbReference type="GO" id="GO:0017000">
    <property type="term" value="P:antibiotic biosynthetic process"/>
    <property type="evidence" value="ECO:0007669"/>
    <property type="project" value="UniProtKB-KW"/>
</dbReference>
<reference evidence="7" key="2">
    <citation type="submission" date="2020-09" db="EMBL/GenBank/DDBJ databases">
        <authorList>
            <person name="Sun Q."/>
            <person name="Ohkuma M."/>
        </authorList>
    </citation>
    <scope>NUCLEOTIDE SEQUENCE</scope>
    <source>
        <strain evidence="7">JCM 5016</strain>
    </source>
</reference>
<dbReference type="Proteomes" id="UP000623010">
    <property type="component" value="Unassembled WGS sequence"/>
</dbReference>
<dbReference type="GO" id="GO:0016758">
    <property type="term" value="F:hexosyltransferase activity"/>
    <property type="evidence" value="ECO:0007669"/>
    <property type="project" value="UniProtKB-ARBA"/>
</dbReference>
<dbReference type="InterPro" id="IPR010610">
    <property type="entry name" value="EryCIII-like_C"/>
</dbReference>
<dbReference type="InterPro" id="IPR030953">
    <property type="entry name" value="Glycosyl_450act"/>
</dbReference>
<dbReference type="InterPro" id="IPR002213">
    <property type="entry name" value="UDP_glucos_trans"/>
</dbReference>
<protein>
    <submittedName>
        <fullName evidence="7">Glycosyl transferase</fullName>
    </submittedName>
</protein>
<dbReference type="NCBIfam" id="TIGR04516">
    <property type="entry name" value="glycosyl_450act"/>
    <property type="match status" value="1"/>
</dbReference>
<comment type="similarity">
    <text evidence="1">Belongs to the glycosyltransferase 28 family.</text>
</comment>
<gene>
    <name evidence="7" type="ORF">GCM10010389_63690</name>
</gene>
<dbReference type="InterPro" id="IPR048284">
    <property type="entry name" value="EryCIII-like_N"/>
</dbReference>
<keyword evidence="2" id="KW-0328">Glycosyltransferase</keyword>
<dbReference type="FunFam" id="3.40.50.2000:FF:000072">
    <property type="entry name" value="Glycosyl transferase"/>
    <property type="match status" value="1"/>
</dbReference>
<keyword evidence="8" id="KW-1185">Reference proteome</keyword>
<dbReference type="PANTHER" id="PTHR48050:SF13">
    <property type="entry name" value="STEROL 3-BETA-GLUCOSYLTRANSFERASE UGT80A2"/>
    <property type="match status" value="1"/>
</dbReference>
<keyword evidence="3 7" id="KW-0808">Transferase</keyword>
<reference evidence="7" key="1">
    <citation type="journal article" date="2014" name="Int. J. Syst. Evol. Microbiol.">
        <title>Complete genome sequence of Corynebacterium casei LMG S-19264T (=DSM 44701T), isolated from a smear-ripened cheese.</title>
        <authorList>
            <consortium name="US DOE Joint Genome Institute (JGI-PGF)"/>
            <person name="Walter F."/>
            <person name="Albersmeier A."/>
            <person name="Kalinowski J."/>
            <person name="Ruckert C."/>
        </authorList>
    </citation>
    <scope>NUCLEOTIDE SEQUENCE</scope>
    <source>
        <strain evidence="7">JCM 5016</strain>
    </source>
</reference>
<evidence type="ECO:0000256" key="4">
    <source>
        <dbReference type="ARBA" id="ARBA00023194"/>
    </source>
</evidence>
<dbReference type="AlphaFoldDB" id="A0A918RYX7"/>
<evidence type="ECO:0000259" key="5">
    <source>
        <dbReference type="Pfam" id="PF06722"/>
    </source>
</evidence>
<evidence type="ECO:0000313" key="7">
    <source>
        <dbReference type="EMBL" id="GHA16454.1"/>
    </source>
</evidence>
<dbReference type="Pfam" id="PF21036">
    <property type="entry name" value="EryCIII-like_N"/>
    <property type="match status" value="1"/>
</dbReference>
<dbReference type="Gene3D" id="3.40.50.2000">
    <property type="entry name" value="Glycogen Phosphorylase B"/>
    <property type="match status" value="2"/>
</dbReference>
<evidence type="ECO:0000259" key="6">
    <source>
        <dbReference type="Pfam" id="PF21036"/>
    </source>
</evidence>
<dbReference type="GO" id="GO:0008194">
    <property type="term" value="F:UDP-glycosyltransferase activity"/>
    <property type="evidence" value="ECO:0007669"/>
    <property type="project" value="InterPro"/>
</dbReference>
<evidence type="ECO:0000256" key="2">
    <source>
        <dbReference type="ARBA" id="ARBA00022676"/>
    </source>
</evidence>
<accession>A0A918RYX7</accession>
<dbReference type="CDD" id="cd03784">
    <property type="entry name" value="GT1_Gtf-like"/>
    <property type="match status" value="1"/>
</dbReference>
<sequence>MRVLFAGLPEKSHLYTMVPLAWALAAAGHDVLMAVPPALTPVVTGAGLTAAPVGSDHDLHRDMSRARDSQDADVANWSHLGYGQVDWPSLLERYRISVPWGFARYNEPVMDDLVALARHWRPDLVLRDPLAYAGAVAARACGAAHGRLLWCADVYGQARSTFAELARDIPEEERADPLAEWIDERARAYGVRCDEELLNGGFTLDTLPPSLRPPTTLEVLDLRYVPYNGPAVQWDWLREEPKSPRVCVTLGTTNTEAYGGDYVPVEDILRALGGLDVDVVAALVPEQADALGDLPDNVRAVGGVALATLLPTCSAVVHHGGWGTFSTALVNAVPQLALSTYVADQELRGRALQDAGAGLFLHHSEVTPEGVAERTRRLLEEPGFAAAARRLREESAALPSPHELVPRLERLAAAR</sequence>
<organism evidence="7 8">
    <name type="scientific">Streptomyces echinoruber</name>
    <dbReference type="NCBI Taxonomy" id="68898"/>
    <lineage>
        <taxon>Bacteria</taxon>
        <taxon>Bacillati</taxon>
        <taxon>Actinomycetota</taxon>
        <taxon>Actinomycetes</taxon>
        <taxon>Kitasatosporales</taxon>
        <taxon>Streptomycetaceae</taxon>
        <taxon>Streptomyces</taxon>
    </lineage>
</organism>
<dbReference type="SUPFAM" id="SSF53756">
    <property type="entry name" value="UDP-Glycosyltransferase/glycogen phosphorylase"/>
    <property type="match status" value="1"/>
</dbReference>
<dbReference type="PANTHER" id="PTHR48050">
    <property type="entry name" value="STEROL 3-BETA-GLUCOSYLTRANSFERASE"/>
    <property type="match status" value="1"/>
</dbReference>
<keyword evidence="4" id="KW-0045">Antibiotic biosynthesis</keyword>
<evidence type="ECO:0000256" key="1">
    <source>
        <dbReference type="ARBA" id="ARBA00006962"/>
    </source>
</evidence>
<dbReference type="RefSeq" id="WP_190060984.1">
    <property type="nucleotide sequence ID" value="NZ_BMWH01000044.1"/>
</dbReference>
<proteinExistence type="inferred from homology"/>
<dbReference type="InterPro" id="IPR050426">
    <property type="entry name" value="Glycosyltransferase_28"/>
</dbReference>
<name>A0A918RYX7_9ACTN</name>
<dbReference type="Pfam" id="PF06722">
    <property type="entry name" value="EryCIII-like_C"/>
    <property type="match status" value="1"/>
</dbReference>